<proteinExistence type="predicted"/>
<protein>
    <submittedName>
        <fullName evidence="2">DegV family protein</fullName>
    </submittedName>
</protein>
<name>A0A9D1E8Q9_9FIRM</name>
<dbReference type="Gene3D" id="3.40.50.10170">
    <property type="match status" value="1"/>
</dbReference>
<sequence length="279" mass="30611">MSIRIITDSAADIPQNYDEKILVLPLHISFGEEEYLDGVNLSHTEFYEKLIESDELPRTSQLPPFEFEEAYRKVTEAGDTAIVITLAGKLSGTYQSACMAAEKYEGKVHVVDSESVTVGQRALITYARQLIDRDLSPEEIVAELNSAKRKIQVVALLDTLEYLKKGGRIPKTVAAFGEMLSIKPVVSLERGEVVILGKAHGSKNGNNLLMKRIREVGGIDYDMPYFLGYTGLSDKLLQKYIKDSSVLWEGLVDELPISTVGGTIGTHVGPGAIAVAFFA</sequence>
<evidence type="ECO:0000313" key="2">
    <source>
        <dbReference type="EMBL" id="HIR70447.1"/>
    </source>
</evidence>
<dbReference type="Proteomes" id="UP000823912">
    <property type="component" value="Unassembled WGS sequence"/>
</dbReference>
<dbReference type="PROSITE" id="PS51482">
    <property type="entry name" value="DEGV"/>
    <property type="match status" value="1"/>
</dbReference>
<dbReference type="PANTHER" id="PTHR33434">
    <property type="entry name" value="DEGV DOMAIN-CONTAINING PROTEIN DR_1986-RELATED"/>
    <property type="match status" value="1"/>
</dbReference>
<dbReference type="PANTHER" id="PTHR33434:SF2">
    <property type="entry name" value="FATTY ACID-BINDING PROTEIN TM_1468"/>
    <property type="match status" value="1"/>
</dbReference>
<accession>A0A9D1E8Q9</accession>
<organism evidence="2 3">
    <name type="scientific">Candidatus Pullilachnospira gallistercoris</name>
    <dbReference type="NCBI Taxonomy" id="2840911"/>
    <lineage>
        <taxon>Bacteria</taxon>
        <taxon>Bacillati</taxon>
        <taxon>Bacillota</taxon>
        <taxon>Clostridia</taxon>
        <taxon>Lachnospirales</taxon>
        <taxon>Lachnospiraceae</taxon>
        <taxon>Lachnospiraceae incertae sedis</taxon>
        <taxon>Candidatus Pullilachnospira</taxon>
    </lineage>
</organism>
<comment type="caution">
    <text evidence="2">The sequence shown here is derived from an EMBL/GenBank/DDBJ whole genome shotgun (WGS) entry which is preliminary data.</text>
</comment>
<feature type="non-terminal residue" evidence="2">
    <location>
        <position position="279"/>
    </location>
</feature>
<dbReference type="InterPro" id="IPR050270">
    <property type="entry name" value="DegV_domain_contain"/>
</dbReference>
<reference evidence="2" key="2">
    <citation type="journal article" date="2021" name="PeerJ">
        <title>Extensive microbial diversity within the chicken gut microbiome revealed by metagenomics and culture.</title>
        <authorList>
            <person name="Gilroy R."/>
            <person name="Ravi A."/>
            <person name="Getino M."/>
            <person name="Pursley I."/>
            <person name="Horton D.L."/>
            <person name="Alikhan N.F."/>
            <person name="Baker D."/>
            <person name="Gharbi K."/>
            <person name="Hall N."/>
            <person name="Watson M."/>
            <person name="Adriaenssens E.M."/>
            <person name="Foster-Nyarko E."/>
            <person name="Jarju S."/>
            <person name="Secka A."/>
            <person name="Antonio M."/>
            <person name="Oren A."/>
            <person name="Chaudhuri R.R."/>
            <person name="La Ragione R."/>
            <person name="Hildebrand F."/>
            <person name="Pallen M.J."/>
        </authorList>
    </citation>
    <scope>NUCLEOTIDE SEQUENCE</scope>
    <source>
        <strain evidence="2">ChiSjej5B23-6657</strain>
    </source>
</reference>
<dbReference type="InterPro" id="IPR003797">
    <property type="entry name" value="DegV"/>
</dbReference>
<dbReference type="Gene3D" id="3.30.1180.10">
    <property type="match status" value="1"/>
</dbReference>
<dbReference type="SUPFAM" id="SSF82549">
    <property type="entry name" value="DAK1/DegV-like"/>
    <property type="match status" value="1"/>
</dbReference>
<evidence type="ECO:0000313" key="3">
    <source>
        <dbReference type="Proteomes" id="UP000823912"/>
    </source>
</evidence>
<dbReference type="NCBIfam" id="TIGR00762">
    <property type="entry name" value="DegV"/>
    <property type="match status" value="1"/>
</dbReference>
<dbReference type="EMBL" id="DVHM01000064">
    <property type="protein sequence ID" value="HIR70447.1"/>
    <property type="molecule type" value="Genomic_DNA"/>
</dbReference>
<evidence type="ECO:0000256" key="1">
    <source>
        <dbReference type="ARBA" id="ARBA00023121"/>
    </source>
</evidence>
<dbReference type="Pfam" id="PF02645">
    <property type="entry name" value="DegV"/>
    <property type="match status" value="1"/>
</dbReference>
<dbReference type="AlphaFoldDB" id="A0A9D1E8Q9"/>
<reference evidence="2" key="1">
    <citation type="submission" date="2020-10" db="EMBL/GenBank/DDBJ databases">
        <authorList>
            <person name="Gilroy R."/>
        </authorList>
    </citation>
    <scope>NUCLEOTIDE SEQUENCE</scope>
    <source>
        <strain evidence="2">ChiSjej5B23-6657</strain>
    </source>
</reference>
<keyword evidence="1" id="KW-0446">Lipid-binding</keyword>
<dbReference type="InterPro" id="IPR043168">
    <property type="entry name" value="DegV_C"/>
</dbReference>
<gene>
    <name evidence="2" type="ORF">IAA55_04110</name>
</gene>
<dbReference type="GO" id="GO:0008289">
    <property type="term" value="F:lipid binding"/>
    <property type="evidence" value="ECO:0007669"/>
    <property type="project" value="UniProtKB-KW"/>
</dbReference>